<dbReference type="AlphaFoldDB" id="A0ABD0JNN3"/>
<evidence type="ECO:0000313" key="2">
    <source>
        <dbReference type="EMBL" id="KAK7476678.1"/>
    </source>
</evidence>
<gene>
    <name evidence="2" type="ORF">BaRGS_00032076</name>
</gene>
<name>A0ABD0JNN3_9CAEN</name>
<evidence type="ECO:0000313" key="3">
    <source>
        <dbReference type="Proteomes" id="UP001519460"/>
    </source>
</evidence>
<evidence type="ECO:0008006" key="4">
    <source>
        <dbReference type="Google" id="ProtNLM"/>
    </source>
</evidence>
<dbReference type="EMBL" id="JACVVK020000369">
    <property type="protein sequence ID" value="KAK7476678.1"/>
    <property type="molecule type" value="Genomic_DNA"/>
</dbReference>
<feature type="chain" id="PRO_5044792724" description="Secreted protein" evidence="1">
    <location>
        <begin position="23"/>
        <end position="145"/>
    </location>
</feature>
<accession>A0ABD0JNN3</accession>
<keyword evidence="1" id="KW-0732">Signal</keyword>
<comment type="caution">
    <text evidence="2">The sequence shown here is derived from an EMBL/GenBank/DDBJ whole genome shotgun (WGS) entry which is preliminary data.</text>
</comment>
<reference evidence="2 3" key="1">
    <citation type="journal article" date="2023" name="Sci. Data">
        <title>Genome assembly of the Korean intertidal mud-creeper Batillaria attramentaria.</title>
        <authorList>
            <person name="Patra A.K."/>
            <person name="Ho P.T."/>
            <person name="Jun S."/>
            <person name="Lee S.J."/>
            <person name="Kim Y."/>
            <person name="Won Y.J."/>
        </authorList>
    </citation>
    <scope>NUCLEOTIDE SEQUENCE [LARGE SCALE GENOMIC DNA]</scope>
    <source>
        <strain evidence="2">Wonlab-2016</strain>
    </source>
</reference>
<organism evidence="2 3">
    <name type="scientific">Batillaria attramentaria</name>
    <dbReference type="NCBI Taxonomy" id="370345"/>
    <lineage>
        <taxon>Eukaryota</taxon>
        <taxon>Metazoa</taxon>
        <taxon>Spiralia</taxon>
        <taxon>Lophotrochozoa</taxon>
        <taxon>Mollusca</taxon>
        <taxon>Gastropoda</taxon>
        <taxon>Caenogastropoda</taxon>
        <taxon>Sorbeoconcha</taxon>
        <taxon>Cerithioidea</taxon>
        <taxon>Batillariidae</taxon>
        <taxon>Batillaria</taxon>
    </lineage>
</organism>
<dbReference type="Proteomes" id="UP001519460">
    <property type="component" value="Unassembled WGS sequence"/>
</dbReference>
<keyword evidence="3" id="KW-1185">Reference proteome</keyword>
<proteinExistence type="predicted"/>
<sequence length="145" mass="16159">MTSTRVFLFSMLSSLAIVSTWSQHECLRRERVFAETRRGGRVASCGNRAAEASYLTGGRHTLEGSATHRRAATHGWDLLTITKTFLWANVETRDRLPDRFLLPEQCPSTLMPGPTTAARARNCRTAPPLLISTALVIDTRDKTED</sequence>
<evidence type="ECO:0000256" key="1">
    <source>
        <dbReference type="SAM" id="SignalP"/>
    </source>
</evidence>
<protein>
    <recommendedName>
        <fullName evidence="4">Secreted protein</fullName>
    </recommendedName>
</protein>
<feature type="signal peptide" evidence="1">
    <location>
        <begin position="1"/>
        <end position="22"/>
    </location>
</feature>